<dbReference type="RefSeq" id="XP_024700242.1">
    <property type="nucleotide sequence ID" value="XM_024855056.1"/>
</dbReference>
<dbReference type="VEuPathDB" id="FungiDB:P170DRAFT_513053"/>
<sequence>MRFTLFSTTAMALFACVPAAPITPRSSSILLNWTKESAIKTVNSLMGQLPMDAQIWKVDEDSGLVGVNFNLDMEELAKTGLVSLSKHKNANINMNVTISGLD</sequence>
<comment type="caution">
    <text evidence="2">The sequence shown here is derived from an EMBL/GenBank/DDBJ whole genome shotgun (WGS) entry which is preliminary data.</text>
</comment>
<dbReference type="EMBL" id="MSFO01000008">
    <property type="protein sequence ID" value="PLB44940.1"/>
    <property type="molecule type" value="Genomic_DNA"/>
</dbReference>
<organism evidence="2 3">
    <name type="scientific">Aspergillus steynii IBT 23096</name>
    <dbReference type="NCBI Taxonomy" id="1392250"/>
    <lineage>
        <taxon>Eukaryota</taxon>
        <taxon>Fungi</taxon>
        <taxon>Dikarya</taxon>
        <taxon>Ascomycota</taxon>
        <taxon>Pezizomycotina</taxon>
        <taxon>Eurotiomycetes</taxon>
        <taxon>Eurotiomycetidae</taxon>
        <taxon>Eurotiales</taxon>
        <taxon>Aspergillaceae</taxon>
        <taxon>Aspergillus</taxon>
        <taxon>Aspergillus subgen. Circumdati</taxon>
    </lineage>
</organism>
<proteinExistence type="predicted"/>
<gene>
    <name evidence="2" type="ORF">P170DRAFT_513053</name>
</gene>
<accession>A0A2I2FWC7</accession>
<dbReference type="GeneID" id="36562762"/>
<feature type="signal peptide" evidence="1">
    <location>
        <begin position="1"/>
        <end position="19"/>
    </location>
</feature>
<dbReference type="PROSITE" id="PS51257">
    <property type="entry name" value="PROKAR_LIPOPROTEIN"/>
    <property type="match status" value="1"/>
</dbReference>
<keyword evidence="1" id="KW-0732">Signal</keyword>
<reference evidence="2 3" key="1">
    <citation type="submission" date="2016-12" db="EMBL/GenBank/DDBJ databases">
        <title>The genomes of Aspergillus section Nigri reveals drivers in fungal speciation.</title>
        <authorList>
            <consortium name="DOE Joint Genome Institute"/>
            <person name="Vesth T.C."/>
            <person name="Nybo J."/>
            <person name="Theobald S."/>
            <person name="Brandl J."/>
            <person name="Frisvad J.C."/>
            <person name="Nielsen K.F."/>
            <person name="Lyhne E.K."/>
            <person name="Kogle M.E."/>
            <person name="Kuo A."/>
            <person name="Riley R."/>
            <person name="Clum A."/>
            <person name="Nolan M."/>
            <person name="Lipzen A."/>
            <person name="Salamov A."/>
            <person name="Henrissat B."/>
            <person name="Wiebenga A."/>
            <person name="De Vries R.P."/>
            <person name="Grigoriev I.V."/>
            <person name="Mortensen U.H."/>
            <person name="Andersen M.R."/>
            <person name="Baker S.E."/>
        </authorList>
    </citation>
    <scope>NUCLEOTIDE SEQUENCE [LARGE SCALE GENOMIC DNA]</scope>
    <source>
        <strain evidence="2 3">IBT 23096</strain>
    </source>
</reference>
<dbReference type="OrthoDB" id="4490648at2759"/>
<dbReference type="AlphaFoldDB" id="A0A2I2FWC7"/>
<protein>
    <submittedName>
        <fullName evidence="2">Uncharacterized protein</fullName>
    </submittedName>
</protein>
<dbReference type="Proteomes" id="UP000234275">
    <property type="component" value="Unassembled WGS sequence"/>
</dbReference>
<evidence type="ECO:0000313" key="3">
    <source>
        <dbReference type="Proteomes" id="UP000234275"/>
    </source>
</evidence>
<evidence type="ECO:0000313" key="2">
    <source>
        <dbReference type="EMBL" id="PLB44940.1"/>
    </source>
</evidence>
<evidence type="ECO:0000256" key="1">
    <source>
        <dbReference type="SAM" id="SignalP"/>
    </source>
</evidence>
<name>A0A2I2FWC7_9EURO</name>
<keyword evidence="3" id="KW-1185">Reference proteome</keyword>
<feature type="chain" id="PRO_5014118489" evidence="1">
    <location>
        <begin position="20"/>
        <end position="102"/>
    </location>
</feature>